<comment type="caution">
    <text evidence="3">The sequence shown here is derived from an EMBL/GenBank/DDBJ whole genome shotgun (WGS) entry which is preliminary data.</text>
</comment>
<dbReference type="Proteomes" id="UP000304900">
    <property type="component" value="Unassembled WGS sequence"/>
</dbReference>
<organism evidence="3 4">
    <name type="scientific">Dyadobacter frigoris</name>
    <dbReference type="NCBI Taxonomy" id="2576211"/>
    <lineage>
        <taxon>Bacteria</taxon>
        <taxon>Pseudomonadati</taxon>
        <taxon>Bacteroidota</taxon>
        <taxon>Cytophagia</taxon>
        <taxon>Cytophagales</taxon>
        <taxon>Spirosomataceae</taxon>
        <taxon>Dyadobacter</taxon>
    </lineage>
</organism>
<proteinExistence type="inferred from homology"/>
<comment type="similarity">
    <text evidence="1">Belongs to the short-chain dehydrogenases/reductases (SDR) family.</text>
</comment>
<dbReference type="InterPro" id="IPR036291">
    <property type="entry name" value="NAD(P)-bd_dom_sf"/>
</dbReference>
<evidence type="ECO:0000256" key="1">
    <source>
        <dbReference type="ARBA" id="ARBA00006484"/>
    </source>
</evidence>
<evidence type="ECO:0000313" key="4">
    <source>
        <dbReference type="Proteomes" id="UP000304900"/>
    </source>
</evidence>
<keyword evidence="4" id="KW-1185">Reference proteome</keyword>
<dbReference type="PANTHER" id="PTHR43477:SF1">
    <property type="entry name" value="DIHYDROANTICAPSIN 7-DEHYDROGENASE"/>
    <property type="match status" value="1"/>
</dbReference>
<dbReference type="RefSeq" id="WP_137344554.1">
    <property type="nucleotide sequence ID" value="NZ_BSQH01000039.1"/>
</dbReference>
<dbReference type="SUPFAM" id="SSF51735">
    <property type="entry name" value="NAD(P)-binding Rossmann-fold domains"/>
    <property type="match status" value="1"/>
</dbReference>
<protein>
    <submittedName>
        <fullName evidence="3">SDR family oxidoreductase</fullName>
    </submittedName>
</protein>
<dbReference type="EMBL" id="SZVO01000035">
    <property type="protein sequence ID" value="TKT85071.1"/>
    <property type="molecule type" value="Genomic_DNA"/>
</dbReference>
<reference evidence="3 4" key="1">
    <citation type="submission" date="2019-05" db="EMBL/GenBank/DDBJ databases">
        <title>Dyadobacter AR-3-8 sp. nov., isolated from arctic soil.</title>
        <authorList>
            <person name="Chaudhary D.K."/>
        </authorList>
    </citation>
    <scope>NUCLEOTIDE SEQUENCE [LARGE SCALE GENOMIC DNA]</scope>
    <source>
        <strain evidence="3 4">AR-3-8</strain>
    </source>
</reference>
<dbReference type="Gene3D" id="3.40.50.720">
    <property type="entry name" value="NAD(P)-binding Rossmann-like Domain"/>
    <property type="match status" value="1"/>
</dbReference>
<dbReference type="PRINTS" id="PR00081">
    <property type="entry name" value="GDHRDH"/>
</dbReference>
<accession>A0A4U6CNW6</accession>
<dbReference type="OrthoDB" id="9806974at2"/>
<evidence type="ECO:0000313" key="3">
    <source>
        <dbReference type="EMBL" id="TKT85071.1"/>
    </source>
</evidence>
<dbReference type="CDD" id="cd11731">
    <property type="entry name" value="Lin1944_like_SDR_c"/>
    <property type="match status" value="1"/>
</dbReference>
<keyword evidence="2" id="KW-0560">Oxidoreductase</keyword>
<dbReference type="AlphaFoldDB" id="A0A4U6CNW6"/>
<evidence type="ECO:0000256" key="2">
    <source>
        <dbReference type="ARBA" id="ARBA00023002"/>
    </source>
</evidence>
<dbReference type="PANTHER" id="PTHR43477">
    <property type="entry name" value="DIHYDROANTICAPSIN 7-DEHYDROGENASE"/>
    <property type="match status" value="1"/>
</dbReference>
<dbReference type="InterPro" id="IPR051122">
    <property type="entry name" value="SDR_DHRS6-like"/>
</dbReference>
<gene>
    <name evidence="3" type="ORF">FDK13_34430</name>
</gene>
<dbReference type="InterPro" id="IPR002347">
    <property type="entry name" value="SDR_fam"/>
</dbReference>
<dbReference type="Pfam" id="PF13561">
    <property type="entry name" value="adh_short_C2"/>
    <property type="match status" value="1"/>
</dbReference>
<dbReference type="GO" id="GO:0016491">
    <property type="term" value="F:oxidoreductase activity"/>
    <property type="evidence" value="ECO:0007669"/>
    <property type="project" value="UniProtKB-KW"/>
</dbReference>
<name>A0A4U6CNW6_9BACT</name>
<sequence length="240" mass="25711">MESLKAKKVVIIGGSSGIGLATAKSVALKGGLVIIVSSNQQRIDKALQELPTESIGYAVDVTNEMQVRNLFERIGAFDHLIFTAGENLILGNVADTPLEMARNYFNIRYWGAFTAVKYATPFINITGSIVLTSGIASNRPSKGWALGASICAAMEGFARAMAVELAPIRVNIVSPGVVKTELWGGMSESDRETMYTNIGNALPVKRVGEAEDIAKTFVYLLEQQYCTGQTLIIDGGTSLV</sequence>